<organism evidence="1 2">
    <name type="scientific">Tannerella sp. oral taxon BU063 isolate Cell 2</name>
    <dbReference type="NCBI Taxonomy" id="1411148"/>
    <lineage>
        <taxon>Bacteria</taxon>
        <taxon>Pseudomonadati</taxon>
        <taxon>Bacteroidota</taxon>
        <taxon>Bacteroidia</taxon>
        <taxon>Bacteroidales</taxon>
        <taxon>Tannerellaceae</taxon>
        <taxon>Tannerella</taxon>
    </lineage>
</organism>
<dbReference type="PATRIC" id="fig|1411148.3.peg.686"/>
<dbReference type="EMBL" id="AYUF01000365">
    <property type="protein sequence ID" value="ETK02382.1"/>
    <property type="molecule type" value="Genomic_DNA"/>
</dbReference>
<evidence type="ECO:0000313" key="1">
    <source>
        <dbReference type="EMBL" id="ETK02382.1"/>
    </source>
</evidence>
<protein>
    <submittedName>
        <fullName evidence="1">Uncharacterized protein</fullName>
    </submittedName>
</protein>
<comment type="caution">
    <text evidence="1">The sequence shown here is derived from an EMBL/GenBank/DDBJ whole genome shotgun (WGS) entry which is preliminary data.</text>
</comment>
<accession>W2C794</accession>
<evidence type="ECO:0000313" key="2">
    <source>
        <dbReference type="Proteomes" id="UP000018837"/>
    </source>
</evidence>
<dbReference type="Proteomes" id="UP000018837">
    <property type="component" value="Unassembled WGS sequence"/>
</dbReference>
<reference evidence="1 2" key="1">
    <citation type="submission" date="2013-11" db="EMBL/GenBank/DDBJ databases">
        <title>Single cell genomics of uncultured Tannerella BU063 (oral taxon 286).</title>
        <authorList>
            <person name="Beall C.J."/>
            <person name="Campbell A.G."/>
            <person name="Griffen A.L."/>
            <person name="Podar M."/>
            <person name="Leys E.J."/>
        </authorList>
    </citation>
    <scope>NUCLEOTIDE SEQUENCE [LARGE SCALE GENOMIC DNA]</scope>
    <source>
        <strain evidence="1">Cell 2</strain>
    </source>
</reference>
<gene>
    <name evidence="1" type="ORF">N425_04860</name>
</gene>
<proteinExistence type="predicted"/>
<sequence length="51" mass="5920">MVRFGRPSEVFPDVVKYPSEVVIITFRTSLNMVQEKIISKYPSEKEEVTQS</sequence>
<name>W2C794_9BACT</name>
<dbReference type="AlphaFoldDB" id="W2C794"/>